<evidence type="ECO:0000313" key="12">
    <source>
        <dbReference type="Proteomes" id="UP000001940"/>
    </source>
</evidence>
<evidence type="ECO:0000256" key="2">
    <source>
        <dbReference type="ARBA" id="ARBA00004687"/>
    </source>
</evidence>
<dbReference type="OMA" id="EHLWDFD"/>
<keyword evidence="12" id="KW-1185">Reference proteome</keyword>
<evidence type="ECO:0000256" key="1">
    <source>
        <dbReference type="ARBA" id="ARBA00004477"/>
    </source>
</evidence>
<dbReference type="InterPro" id="IPR019540">
    <property type="entry name" value="PtdIno-glycan_biosynth_class_S"/>
</dbReference>
<keyword evidence="6" id="KW-0256">Endoplasmic reticulum</keyword>
<sequence length="550" mass="63041">MTEDEEMPQESSKSFKQKALDFLLGRQTETEEYGEITQSFINYVHSERPYKLAASLSFVILVFFIGMPMWHFTTSTYRSNFPTFPSNQSITVPIRVIFVITSEDLRNDVKTLMNELEVNMTKKEVVAPLDFTWTTQFIGLRSFEHLEQDHSIQIEENKEFFDVFVALVPEKEWTHYSATRIQLGIGKWNFIQWPTKSEEKQKASTRVTDLVSETLIDVPHLNSIVRRDLRQKMQPWQIAALPLSHQKRLVWDSAPLATNYHIQVIHLHENSEITPESLKEQEKTARALRKFAEKVKEITNVEVSFEHLWDFEPTRGFLIKDVQERWALTHSAMEELVKKVDSQLQTSLQHGAVLRFVVLETVEPVIVLDDTGEDSHGVAVASWGAVLPRNEATESRAIAAIRIQMGMDAELSHGWHRPPVAICQWEVARARLRASVDNAMRAASAVRALDQLAQKISNIVINDDVADRATRAVEILNDVVRPGRMLDFERLLEARRLADSANSDHSLLAMLYFPMDQRTAVLIPLAVPIVLPICKLVYEIAKITVFWGYL</sequence>
<dbReference type="KEGG" id="cel:CELE_T14G10.7"/>
<dbReference type="FunCoup" id="Q22496">
    <property type="interactions" value="2422"/>
</dbReference>
<evidence type="ECO:0000256" key="10">
    <source>
        <dbReference type="SAM" id="Phobius"/>
    </source>
</evidence>
<dbReference type="PaxDb" id="6239-T14G10.7"/>
<dbReference type="PhylomeDB" id="Q22496"/>
<gene>
    <name evidence="11 13" type="primary">pigs-1</name>
    <name evidence="13" type="synonym">hpo-5</name>
    <name evidence="11" type="ORF">CELE_T14G10.7</name>
    <name evidence="13" type="ORF">T14G10.7</name>
</gene>
<dbReference type="PeptideAtlas" id="Q22496"/>
<evidence type="ECO:0000256" key="4">
    <source>
        <dbReference type="ARBA" id="ARBA00022502"/>
    </source>
</evidence>
<evidence type="ECO:0000256" key="7">
    <source>
        <dbReference type="ARBA" id="ARBA00022989"/>
    </source>
</evidence>
<evidence type="ECO:0000313" key="11">
    <source>
        <dbReference type="EMBL" id="CAA93093.2"/>
    </source>
</evidence>
<dbReference type="EMBL" id="BX284604">
    <property type="protein sequence ID" value="CAA93093.2"/>
    <property type="molecule type" value="Genomic_DNA"/>
</dbReference>
<dbReference type="OrthoDB" id="28748at2759"/>
<evidence type="ECO:0000313" key="13">
    <source>
        <dbReference type="WormBase" id="T14G10.7"/>
    </source>
</evidence>
<keyword evidence="7 10" id="KW-1133">Transmembrane helix</keyword>
<dbReference type="STRING" id="6239.T14G10.7.2"/>
<dbReference type="UniPathway" id="UPA00196"/>
<dbReference type="HOGENOM" id="CLU_028635_0_0_1"/>
<dbReference type="CTD" id="3565629"/>
<dbReference type="PANTHER" id="PTHR21072">
    <property type="entry name" value="GPI TRANSAMIDASE COMPONENT PIG-S"/>
    <property type="match status" value="1"/>
</dbReference>
<accession>Q22496</accession>
<evidence type="ECO:0000256" key="6">
    <source>
        <dbReference type="ARBA" id="ARBA00022824"/>
    </source>
</evidence>
<evidence type="ECO:0000256" key="8">
    <source>
        <dbReference type="ARBA" id="ARBA00023136"/>
    </source>
</evidence>
<keyword evidence="14" id="KW-1267">Proteomics identification</keyword>
<dbReference type="eggNOG" id="KOG2459">
    <property type="taxonomic scope" value="Eukaryota"/>
</dbReference>
<comment type="similarity">
    <text evidence="3">Belongs to the PIGS family.</text>
</comment>
<keyword evidence="5 10" id="KW-0812">Transmembrane</keyword>
<dbReference type="WormBase" id="T14G10.7">
    <property type="protein sequence ID" value="CE43830"/>
    <property type="gene ID" value="WBGene00011776"/>
    <property type="gene designation" value="pigs-1"/>
</dbReference>
<dbReference type="AlphaFoldDB" id="Q22496"/>
<proteinExistence type="evidence at protein level"/>
<dbReference type="SMR" id="Q22496"/>
<dbReference type="InParanoid" id="Q22496"/>
<keyword evidence="8 10" id="KW-0472">Membrane</keyword>
<dbReference type="GO" id="GO:0006506">
    <property type="term" value="P:GPI anchor biosynthetic process"/>
    <property type="evidence" value="ECO:0007669"/>
    <property type="project" value="UniProtKB-UniPathway"/>
</dbReference>
<dbReference type="PANTHER" id="PTHR21072:SF13">
    <property type="entry name" value="GPI TRANSAMIDASE COMPONENT PIG-S"/>
    <property type="match status" value="1"/>
</dbReference>
<name>Q22496_CAEEL</name>
<evidence type="ECO:0000256" key="3">
    <source>
        <dbReference type="ARBA" id="ARBA00005316"/>
    </source>
</evidence>
<evidence type="ECO:0000256" key="5">
    <source>
        <dbReference type="ARBA" id="ARBA00022692"/>
    </source>
</evidence>
<feature type="transmembrane region" description="Helical" evidence="10">
    <location>
        <begin position="52"/>
        <end position="72"/>
    </location>
</feature>
<dbReference type="GO" id="GO:0042765">
    <property type="term" value="C:GPI-anchor transamidase complex"/>
    <property type="evidence" value="ECO:0000318"/>
    <property type="project" value="GO_Central"/>
</dbReference>
<keyword evidence="9" id="KW-0325">Glycoprotein</keyword>
<reference evidence="11 12" key="1">
    <citation type="journal article" date="1998" name="Science">
        <title>Genome sequence of the nematode C. elegans: a platform for investigating biology.</title>
        <authorList>
            <consortium name="The C. elegans sequencing consortium"/>
            <person name="Sulson J.E."/>
            <person name="Waterston R."/>
        </authorList>
    </citation>
    <scope>NUCLEOTIDE SEQUENCE [LARGE SCALE GENOMIC DNA]</scope>
    <source>
        <strain evidence="11 12">Bristol N2</strain>
    </source>
</reference>
<evidence type="ECO:0000256" key="9">
    <source>
        <dbReference type="ARBA" id="ARBA00023180"/>
    </source>
</evidence>
<dbReference type="Pfam" id="PF10510">
    <property type="entry name" value="PIG-S"/>
    <property type="match status" value="1"/>
</dbReference>
<dbReference type="Proteomes" id="UP000001940">
    <property type="component" value="Chromosome IV"/>
</dbReference>
<evidence type="ECO:0007829" key="14">
    <source>
        <dbReference type="PeptideAtlas" id="Q22496"/>
    </source>
</evidence>
<keyword evidence="4" id="KW-0337">GPI-anchor biosynthesis</keyword>
<dbReference type="Bgee" id="WBGene00011776">
    <property type="expression patterns" value="Expressed in germ line (C elegans) and 4 other cell types or tissues"/>
</dbReference>
<dbReference type="GO" id="GO:0016255">
    <property type="term" value="P:attachment of GPI anchor to protein"/>
    <property type="evidence" value="ECO:0000318"/>
    <property type="project" value="GO_Central"/>
</dbReference>
<protein>
    <submittedName>
        <fullName evidence="11">GPI transamidase component PIG-S</fullName>
    </submittedName>
</protein>
<dbReference type="GeneID" id="3565629"/>
<dbReference type="UCSC" id="T14G10.7.1">
    <property type="organism name" value="c. elegans"/>
</dbReference>
<dbReference type="RefSeq" id="NP_001369906.1">
    <property type="nucleotide sequence ID" value="NM_001383182.2"/>
</dbReference>
<comment type="subcellular location">
    <subcellularLocation>
        <location evidence="1">Endoplasmic reticulum membrane</location>
        <topology evidence="1">Multi-pass membrane protein</topology>
    </subcellularLocation>
</comment>
<organism evidence="11 12">
    <name type="scientific">Caenorhabditis elegans</name>
    <dbReference type="NCBI Taxonomy" id="6239"/>
    <lineage>
        <taxon>Eukaryota</taxon>
        <taxon>Metazoa</taxon>
        <taxon>Ecdysozoa</taxon>
        <taxon>Nematoda</taxon>
        <taxon>Chromadorea</taxon>
        <taxon>Rhabditida</taxon>
        <taxon>Rhabditina</taxon>
        <taxon>Rhabditomorpha</taxon>
        <taxon>Rhabditoidea</taxon>
        <taxon>Rhabditidae</taxon>
        <taxon>Peloderinae</taxon>
        <taxon>Caenorhabditis</taxon>
    </lineage>
</organism>
<comment type="pathway">
    <text evidence="2">Glycolipid biosynthesis; glycosylphosphatidylinositol-anchor biosynthesis.</text>
</comment>
<dbReference type="AGR" id="WB:WBGene00011776"/>